<dbReference type="InterPro" id="IPR058347">
    <property type="entry name" value="DUF8034"/>
</dbReference>
<feature type="non-terminal residue" evidence="1">
    <location>
        <position position="466"/>
    </location>
</feature>
<name>A0A382FHA8_9ZZZZ</name>
<evidence type="ECO:0000313" key="1">
    <source>
        <dbReference type="EMBL" id="SVB61371.1"/>
    </source>
</evidence>
<dbReference type="AlphaFoldDB" id="A0A382FHA8"/>
<proteinExistence type="predicted"/>
<gene>
    <name evidence="1" type="ORF">METZ01_LOCUS214225</name>
</gene>
<dbReference type="EMBL" id="UINC01049505">
    <property type="protein sequence ID" value="SVB61371.1"/>
    <property type="molecule type" value="Genomic_DNA"/>
</dbReference>
<dbReference type="Pfam" id="PF26099">
    <property type="entry name" value="DUF8034"/>
    <property type="match status" value="2"/>
</dbReference>
<organism evidence="1">
    <name type="scientific">marine metagenome</name>
    <dbReference type="NCBI Taxonomy" id="408172"/>
    <lineage>
        <taxon>unclassified sequences</taxon>
        <taxon>metagenomes</taxon>
        <taxon>ecological metagenomes</taxon>
    </lineage>
</organism>
<reference evidence="1" key="1">
    <citation type="submission" date="2018-05" db="EMBL/GenBank/DDBJ databases">
        <authorList>
            <person name="Lanie J.A."/>
            <person name="Ng W.-L."/>
            <person name="Kazmierczak K.M."/>
            <person name="Andrzejewski T.M."/>
            <person name="Davidsen T.M."/>
            <person name="Wayne K.J."/>
            <person name="Tettelin H."/>
            <person name="Glass J.I."/>
            <person name="Rusch D."/>
            <person name="Podicherti R."/>
            <person name="Tsui H.-C.T."/>
            <person name="Winkler M.E."/>
        </authorList>
    </citation>
    <scope>NUCLEOTIDE SEQUENCE</scope>
</reference>
<accession>A0A382FHA8</accession>
<protein>
    <submittedName>
        <fullName evidence="1">Uncharacterized protein</fullName>
    </submittedName>
</protein>
<sequence>MNRAAHSFVRHATREDGSLKQRSVWTSMDGTDNGYEAFMSFPLFYLVGGDDHIRTTARREWEAITAQYEDYGTVDRGFVTGFDWFHHSESYPYIYYLSMSEPGRADDLDRARAYAAMYIGDDPLAPNWDADRKMLRSPLNGSHGPRLETTLTDWDYHRPILANYLAPFEDLPGGDAGDPHFCVDWTDDELFDQILQRVNERMTHGDVPLNLSSTSLVTHAYLHTGDDRYRQWVLDYLQAWMDRRDANDGIIPDNVGPSGQIGERMDGKWWGGYYGWRWPHGARNITEPAFVAGSCAALMTGDLSWLDLCRSQLDSLWALRREEDGGWKVPARHSDGGWFDFRDPDPWLYIHLAYLSQSTEDRDRLDEVFPDRSHFAGLPPNWGAGKAGICPPKAWHVWNEGGNPGFPDQVQETTLSSMHRALEQIESDESDPEARECYHFQRMNPVVPEGLVQLTMGTPAALYNGG</sequence>